<reference evidence="3" key="1">
    <citation type="submission" date="2022-10" db="EMBL/GenBank/DDBJ databases">
        <authorList>
            <person name="Chen Y."/>
            <person name="Dougan E. K."/>
            <person name="Chan C."/>
            <person name="Rhodes N."/>
            <person name="Thang M."/>
        </authorList>
    </citation>
    <scope>NUCLEOTIDE SEQUENCE</scope>
</reference>
<name>A0A9P1D220_9DINO</name>
<evidence type="ECO:0000313" key="4">
    <source>
        <dbReference type="EMBL" id="CAL1154920.1"/>
    </source>
</evidence>
<dbReference type="PANTHER" id="PTHR47027:SF20">
    <property type="entry name" value="REVERSE TRANSCRIPTASE-LIKE PROTEIN WITH RNA-DIRECTED DNA POLYMERASE DOMAIN"/>
    <property type="match status" value="1"/>
</dbReference>
<organism evidence="3">
    <name type="scientific">Cladocopium goreaui</name>
    <dbReference type="NCBI Taxonomy" id="2562237"/>
    <lineage>
        <taxon>Eukaryota</taxon>
        <taxon>Sar</taxon>
        <taxon>Alveolata</taxon>
        <taxon>Dinophyceae</taxon>
        <taxon>Suessiales</taxon>
        <taxon>Symbiodiniaceae</taxon>
        <taxon>Cladocopium</taxon>
    </lineage>
</organism>
<dbReference type="InterPro" id="IPR036691">
    <property type="entry name" value="Endo/exonu/phosph_ase_sf"/>
</dbReference>
<keyword evidence="6" id="KW-1185">Reference proteome</keyword>
<evidence type="ECO:0000313" key="5">
    <source>
        <dbReference type="EMBL" id="CAL4788857.1"/>
    </source>
</evidence>
<feature type="signal peptide" evidence="2">
    <location>
        <begin position="1"/>
        <end position="21"/>
    </location>
</feature>
<feature type="chain" id="PRO_5043271086" evidence="2">
    <location>
        <begin position="22"/>
        <end position="3398"/>
    </location>
</feature>
<comment type="caution">
    <text evidence="3">The sequence shown here is derived from an EMBL/GenBank/DDBJ whole genome shotgun (WGS) entry which is preliminary data.</text>
</comment>
<evidence type="ECO:0000256" key="1">
    <source>
        <dbReference type="SAM" id="MobiDB-lite"/>
    </source>
</evidence>
<dbReference type="GO" id="GO:0003676">
    <property type="term" value="F:nucleic acid binding"/>
    <property type="evidence" value="ECO:0007669"/>
    <property type="project" value="InterPro"/>
</dbReference>
<reference evidence="4" key="2">
    <citation type="submission" date="2024-04" db="EMBL/GenBank/DDBJ databases">
        <authorList>
            <person name="Chen Y."/>
            <person name="Shah S."/>
            <person name="Dougan E. K."/>
            <person name="Thang M."/>
            <person name="Chan C."/>
        </authorList>
    </citation>
    <scope>NUCLEOTIDE SEQUENCE [LARGE SCALE GENOMIC DNA]</scope>
</reference>
<dbReference type="Gene3D" id="3.30.420.10">
    <property type="entry name" value="Ribonuclease H-like superfamily/Ribonuclease H"/>
    <property type="match status" value="1"/>
</dbReference>
<evidence type="ECO:0000313" key="3">
    <source>
        <dbReference type="EMBL" id="CAI4001545.1"/>
    </source>
</evidence>
<dbReference type="EMBL" id="CAMXCT010002957">
    <property type="protein sequence ID" value="CAI4001545.1"/>
    <property type="molecule type" value="Genomic_DNA"/>
</dbReference>
<feature type="region of interest" description="Disordered" evidence="1">
    <location>
        <begin position="103"/>
        <end position="145"/>
    </location>
</feature>
<evidence type="ECO:0000313" key="6">
    <source>
        <dbReference type="Proteomes" id="UP001152797"/>
    </source>
</evidence>
<feature type="region of interest" description="Disordered" evidence="1">
    <location>
        <begin position="323"/>
        <end position="346"/>
    </location>
</feature>
<dbReference type="Proteomes" id="UP001152797">
    <property type="component" value="Unassembled WGS sequence"/>
</dbReference>
<protein>
    <submittedName>
        <fullName evidence="5">RNase H type-1 domain-containing protein</fullName>
    </submittedName>
</protein>
<feature type="region of interest" description="Disordered" evidence="1">
    <location>
        <begin position="262"/>
        <end position="281"/>
    </location>
</feature>
<sequence length="3398" mass="386778">MNYLSVFVLVILLFIKDYANIEEKTAPATGKSPFAVAPPSAWVDSSREQTDCEHSSTIEPTSFQGPSLFTQDCENNGYDIKGTLEMRLVQKIEQAFNCTVKRTKASKQKKNKQQDNYGAPALDPPWQATASSMQHHAEAATSSAGGAEASLLTELVQVLESSDKPLSDEIQTVIEKAKRPIEPPPATAKTVRQTFDKLEKKRKSLQQAQNARAKLHKSWTQYVEESIKRWQTFATDFAKKDAALEQKVTEAQEALLEAKKKYDTAKEDNDRQDQTGDKVEEISDMEDEGMDKVMEKMATSEEIQANISMMVENLETLRMKPNIDQSEHVHKKQRTQEGGEASTPGFGEPNFINEWKASIQALDLAFDITDEPVFSLSELRGGKSSGRRGRQRAHVKFNAIAELYVGEEHALSLQRWRFPCGLPVSDTKLICPLDYPLTDESSFMSMGNTDRRNQFGYEPPTHQIGLLEREEVAIDPADLPAPDHEMTTVEVEVEEAAENSDYEGSVSEGTYRDREGDWFASLIFALDFPPVPLRIDWNNQEDMHRQAAHALEVSPHELYYLHHVRCTPQDLEDAGVVALIGHKHGDLMQGSTLQLVLLDVEFHAAVPTIQPEVVRRVVRLPRQIGRLALLHRLGLAAYCRTTRQSCIIWSDGVIISHHSVRPIDVEHGMYMRIAVPPNDSEARHIGTRCIATACHQGVTMTELCDRHALFTMGWYDTIIDPPLVPLRPDDDEFMLLQMTTKMPPLPARPWFLSKTSECQIDGLIPADHAEEDIGEITRDYASASDRPVPGGILPQPGLDEQPEHIHHLVEQLEEHGGIEMEEEGPVLYVTTWLLNHPMQSQCRASRTVRLTQNFALWHQQFLRAWTDLLEEGVFVNFYIVFPQPPATRMQPEHLPHIILLQRSPEGARAAVLTVLDTRNPEQGLQHSAHFLHTITSKAELIDVVDKNEVCYPAISELQCMAWHGEQELREEHRLATHHGISFLLILQDVTYMTTTAWDTAEEEALNLMQQRHSTWTSDRTGRAPTGLDPSAPVFRPGRPIIQMQSEFVQDVFDAWAEKIDQCQEEERSIQFEVWFVDHDRERLQCIEPRKVRLFEDYTTWEQLIKNSWRELLVPHEEHELFLIQPAPPDLANDVAGHILIVQNPHETLVTNLMTVYLHDGPTSLRGPQQQVAGTTHEHIYMDHIVTGLGLADRCLHPTASHHCEVWYENNQLRPGQPWMGRSGMGILVHLRPNLPQGPVLLQLDMIVTRSRERQTHGQVAHTHGPREQLSITEEMPDSSDEAPRATTLIAGDIQEPFPTCIELEGKINSDSVQEELKRWGHHVIAFDCHPHNKFFCIKSGADPEAATYHYLFCHSDVADDEGCFAHSTGCPMNEIQLMKFLCQLGYTRAVILHQETIYANWVRVKFLHQEPLPELQQKSPRQRTPWPVKPTADGPTRRKLFELNTTKAMSTTCQLRTDFSAEDLESFFQSAKDVLCRDFSLDDLPDFVKEAIHPAVDDIVDIDAFDRLLIYTDGSSRPEGRRLPPERADELGWADTWAFLVIGERFQPDDQPSEFHALGWLAHPVRYNPTGQAFNGASRIGADQAERAAVTFAGLWRLAQNTNVRTVICTDSATTGGQAFGTLCTADPDESFRLMRGVYQALQCALPADLLTLHHTKSHAGDPFNEFVDIVAKAESTRSFNHKRQQLDLSIWRRHMSHFWMLFADKFGVPKWHDGQFDVPPPELPAIDRTPTQTNKGLTRKHRNIRVQCGLCLATANVQSLSKGPDGHGGKLHYLQQQMKDFNINCMGIQEARTDAGMRTANNILVFASGGQGGQLGVETWINLDQPIGWQYKKGHCQLHHFHRSDFCVVHSDPRRLLIRCDNVTSSFWIFNTHAPHSGRSLQERQEWWDLSVQILQQHCDQDPLYWLMDANAPPGQADDTIVFAQGYATTATTAFLRAALQAQQLCLPATADCHVGSRSTWTAIDGKTEHCIDHIAIPMEWKSKCTWSQVLHEFDLAQAHDDHAVVVLQLQWETVVQLPIKQHQTQTSRSGELCNFDDKAFRTQLSRYEPADWQTDVEAHADGLINHIQQAMTAHIPRRQNDAKKIYVTDDVWQLRLQKLQCRQKCKAVRRQIGRESLRQCFRAWKDPQTQEANLVAENYNYGTTLRCHQIKWYCEFVTLRKQMRKALQSSKHEYLKRNLMKTDEKTAATDLLRMLKPFWTHKLETTEEETAKGPDDIPGEICHFHADILAVQMCTQMMKLALHGQEPLLYKGGRLIPAYKGKGDPCQVASFRSLLVSSYLGKSIHRSLRQHQAQAYEHFLQAQQLGGRRKVPVQMALHQARAFLRRARERRISVGLLFLDLTEAFYRILRELTMGGQPTDELLAFVLHRLQLPPDAIHQLHGLLDERTALQQAGLSFTARNCIRAIHQNTHFWLQGQADLVATYLGTRPGDSFADLIFGFTWSVVLRKLQGYMEEHGMAVQLPARQDPPFFADTGAQQDHGEAKTYLGPTWMDDLCLCLQGESPSQLERNLGPAIGYLLDLCYSHLMTPNLSKGKTELLLSFRGVGSRKHTIQHYGPNASGYYDVLCEHQAQRITVVKAYRHLGGQLHHTSDQNGEVRIKIATAHQAFNQHRRLLYHNDQVELAKKVEIFNTLVVTKMLYGADSWIAQDSRTMRKFETAVIKLYKRLLRWRHDGHHTSQQVLAAVQQHAPVILLRRARLRYLVTLFQCGVPDIWHLLGEDTQWVRLIEDDMNWMWQQLRHASSLRDPRDHPQQWFELIAHHPRYWKRLLSRACHHDMLQRRKVYHVTALHERVFQRFREVQIEQRQDPTDISIRRPHADPEDVVYGCMGCRLKCKNKAGEGAHMYKKHNQVSVLRCYIDQTQCRACLREFHTFTKMKAHLYHSEACRATLLAGPKCDELAPGAGSRADGLLEQQHDRCLPPLQAAGPMNQPQRARAFNDINESLHIYMVDLLVEYGASDQTIMDFDRAMKIWILDHAISWTRTQNTLRFFRDNLTKEDAGALTFDIAEVTEELNYLMDHRTWDFLKEAAKDREESHDIAWCHHECQAWQEWWLQLSQMHIPRVFGRQRIILHAFAGRRRLGDIQYYLEKDLPQEAPYSLVVVSLDIVIDRQWGDATREDTRKLWLAAIRDCFVVGFIAGPPCETWSRVRGVNSPPAEDAINPAALEQPSPGHGLPRILRTHQDLWGLDSLAIRELLQILTGNDLLSFALEAIIEIALAGSVGVLEHPAEPTDLPEAAAIWRLPLMNVICQLPGVERVRFAQGLLGAKTVKATELLCVNLPSIIASLHANRVQHELPKGQSVGKDEKGNWKTSSLKEYAPAMCKGISEAIRLVFDSTEVASGIADAPEHLVAICHAMQTYDFGLTFGPDYARLFNAYISVRAVAKPRKTRLTQLLGW</sequence>
<proteinExistence type="predicted"/>
<dbReference type="Gene3D" id="3.60.10.10">
    <property type="entry name" value="Endonuclease/exonuclease/phosphatase"/>
    <property type="match status" value="1"/>
</dbReference>
<dbReference type="EMBL" id="CAMXCT030002957">
    <property type="protein sequence ID" value="CAL4788857.1"/>
    <property type="molecule type" value="Genomic_DNA"/>
</dbReference>
<dbReference type="OrthoDB" id="415871at2759"/>
<accession>A0A9P1D220</accession>
<dbReference type="PANTHER" id="PTHR47027">
    <property type="entry name" value="REVERSE TRANSCRIPTASE DOMAIN-CONTAINING PROTEIN"/>
    <property type="match status" value="1"/>
</dbReference>
<evidence type="ECO:0000256" key="2">
    <source>
        <dbReference type="SAM" id="SignalP"/>
    </source>
</evidence>
<keyword evidence="2" id="KW-0732">Signal</keyword>
<dbReference type="EMBL" id="CAMXCT020002957">
    <property type="protein sequence ID" value="CAL1154920.1"/>
    <property type="molecule type" value="Genomic_DNA"/>
</dbReference>
<dbReference type="SUPFAM" id="SSF56219">
    <property type="entry name" value="DNase I-like"/>
    <property type="match status" value="1"/>
</dbReference>
<dbReference type="InterPro" id="IPR036397">
    <property type="entry name" value="RNaseH_sf"/>
</dbReference>
<gene>
    <name evidence="3" type="ORF">C1SCF055_LOCUS27584</name>
</gene>